<protein>
    <submittedName>
        <fullName evidence="2">Uncharacterized protein</fullName>
    </submittedName>
</protein>
<reference evidence="3" key="1">
    <citation type="journal article" date="2012" name="Nature">
        <title>A physical, genetic and functional sequence assembly of the barley genome.</title>
        <authorList>
            <consortium name="The International Barley Genome Sequencing Consortium"/>
            <person name="Mayer K.F."/>
            <person name="Waugh R."/>
            <person name="Brown J.W."/>
            <person name="Schulman A."/>
            <person name="Langridge P."/>
            <person name="Platzer M."/>
            <person name="Fincher G.B."/>
            <person name="Muehlbauer G.J."/>
            <person name="Sato K."/>
            <person name="Close T.J."/>
            <person name="Wise R.P."/>
            <person name="Stein N."/>
        </authorList>
    </citation>
    <scope>NUCLEOTIDE SEQUENCE [LARGE SCALE GENOMIC DNA]</scope>
    <source>
        <strain evidence="3">cv. Morex</strain>
    </source>
</reference>
<accession>A0A8I6WE77</accession>
<evidence type="ECO:0000313" key="2">
    <source>
        <dbReference type="EnsemblPlants" id="HORVU.MOREX.r3.1HG0075840.1.CDS1"/>
    </source>
</evidence>
<keyword evidence="3" id="KW-1185">Reference proteome</keyword>
<evidence type="ECO:0000313" key="3">
    <source>
        <dbReference type="Proteomes" id="UP000011116"/>
    </source>
</evidence>
<dbReference type="Proteomes" id="UP000011116">
    <property type="component" value="Chromosome 1H"/>
</dbReference>
<dbReference type="AlphaFoldDB" id="A0A8I6WE77"/>
<feature type="region of interest" description="Disordered" evidence="1">
    <location>
        <begin position="113"/>
        <end position="177"/>
    </location>
</feature>
<reference evidence="2" key="2">
    <citation type="submission" date="2020-10" db="EMBL/GenBank/DDBJ databases">
        <authorList>
            <person name="Scholz U."/>
            <person name="Mascher M."/>
            <person name="Fiebig A."/>
        </authorList>
    </citation>
    <scope>NUCLEOTIDE SEQUENCE [LARGE SCALE GENOMIC DNA]</scope>
    <source>
        <strain evidence="2">cv. Morex</strain>
    </source>
</reference>
<feature type="compositionally biased region" description="Basic residues" evidence="1">
    <location>
        <begin position="246"/>
        <end position="256"/>
    </location>
</feature>
<sequence length="256" mass="27207">MRARAVRGCPGHLPPLVLRISSGRRRAVMGEAVEALPAASSTTVEMEAAEQLIQLSGGGGGGDDDGNGAESESRSADSVMAAEKQMTAVDVESRSADGVRAAEKQMSAVEMSKSADGVRAAEKQISAVDSRSADGVKAGEERRDGEEAVPAVESSTGKRREKLGGPKGGGEGEEAVIGGVARRRPRFRSLAAIYRETRRMDLDDHGRCREEAEEEERGEGKGVMMKKKKKQRATDGEVDDEAAPCKAKRAVRRRTS</sequence>
<dbReference type="Gramene" id="HORVU.MOREX.r3.1HG0075840.1">
    <property type="protein sequence ID" value="HORVU.MOREX.r3.1HG0075840.1.CDS1"/>
    <property type="gene ID" value="HORVU.MOREX.r3.1HG0075840"/>
</dbReference>
<feature type="region of interest" description="Disordered" evidence="1">
    <location>
        <begin position="54"/>
        <end position="81"/>
    </location>
</feature>
<organism evidence="2 3">
    <name type="scientific">Hordeum vulgare subsp. vulgare</name>
    <name type="common">Domesticated barley</name>
    <dbReference type="NCBI Taxonomy" id="112509"/>
    <lineage>
        <taxon>Eukaryota</taxon>
        <taxon>Viridiplantae</taxon>
        <taxon>Streptophyta</taxon>
        <taxon>Embryophyta</taxon>
        <taxon>Tracheophyta</taxon>
        <taxon>Spermatophyta</taxon>
        <taxon>Magnoliopsida</taxon>
        <taxon>Liliopsida</taxon>
        <taxon>Poales</taxon>
        <taxon>Poaceae</taxon>
        <taxon>BOP clade</taxon>
        <taxon>Pooideae</taxon>
        <taxon>Triticodae</taxon>
        <taxon>Triticeae</taxon>
        <taxon>Hordeinae</taxon>
        <taxon>Hordeum</taxon>
    </lineage>
</organism>
<dbReference type="EnsemblPlants" id="HORVU.MOREX.r3.1HG0075840.1">
    <property type="protein sequence ID" value="HORVU.MOREX.r3.1HG0075840.1.CDS1"/>
    <property type="gene ID" value="HORVU.MOREX.r3.1HG0075840"/>
</dbReference>
<reference evidence="2" key="3">
    <citation type="submission" date="2022-01" db="UniProtKB">
        <authorList>
            <consortium name="EnsemblPlants"/>
        </authorList>
    </citation>
    <scope>IDENTIFICATION</scope>
    <source>
        <strain evidence="2">subsp. vulgare</strain>
    </source>
</reference>
<feature type="region of interest" description="Disordered" evidence="1">
    <location>
        <begin position="204"/>
        <end position="256"/>
    </location>
</feature>
<name>A0A8I6WE77_HORVV</name>
<feature type="compositionally biased region" description="Basic and acidic residues" evidence="1">
    <location>
        <begin position="131"/>
        <end position="146"/>
    </location>
</feature>
<proteinExistence type="predicted"/>
<evidence type="ECO:0000256" key="1">
    <source>
        <dbReference type="SAM" id="MobiDB-lite"/>
    </source>
</evidence>